<protein>
    <submittedName>
        <fullName evidence="2">Uncharacterized protein</fullName>
    </submittedName>
</protein>
<gene>
    <name evidence="2" type="ORF">PLEPLA_LOCUS31881</name>
</gene>
<keyword evidence="3" id="KW-1185">Reference proteome</keyword>
<accession>A0A9N7YZN6</accession>
<dbReference type="Proteomes" id="UP001153269">
    <property type="component" value="Unassembled WGS sequence"/>
</dbReference>
<reference evidence="2" key="1">
    <citation type="submission" date="2020-03" db="EMBL/GenBank/DDBJ databases">
        <authorList>
            <person name="Weist P."/>
        </authorList>
    </citation>
    <scope>NUCLEOTIDE SEQUENCE</scope>
</reference>
<sequence length="148" mass="16544">MRVRSDRSEQPGGSALENSGARCGRYMLDDGNSGSSSPAPAPSAARPAPHKYLSGHHRMTGFDPAWLSEGKYSRWLYKTDLGFRPDTEAPRRAILKRAGAWLFTRDAYLSASVSFLLQLCEPQTVDRKLTQQIKILLQQHHGLIVMFK</sequence>
<proteinExistence type="predicted"/>
<feature type="region of interest" description="Disordered" evidence="1">
    <location>
        <begin position="1"/>
        <end position="54"/>
    </location>
</feature>
<dbReference type="AlphaFoldDB" id="A0A9N7YZN6"/>
<dbReference type="EMBL" id="CADEAL010003312">
    <property type="protein sequence ID" value="CAB1444165.1"/>
    <property type="molecule type" value="Genomic_DNA"/>
</dbReference>
<name>A0A9N7YZN6_PLEPL</name>
<evidence type="ECO:0000256" key="1">
    <source>
        <dbReference type="SAM" id="MobiDB-lite"/>
    </source>
</evidence>
<organism evidence="2 3">
    <name type="scientific">Pleuronectes platessa</name>
    <name type="common">European plaice</name>
    <dbReference type="NCBI Taxonomy" id="8262"/>
    <lineage>
        <taxon>Eukaryota</taxon>
        <taxon>Metazoa</taxon>
        <taxon>Chordata</taxon>
        <taxon>Craniata</taxon>
        <taxon>Vertebrata</taxon>
        <taxon>Euteleostomi</taxon>
        <taxon>Actinopterygii</taxon>
        <taxon>Neopterygii</taxon>
        <taxon>Teleostei</taxon>
        <taxon>Neoteleostei</taxon>
        <taxon>Acanthomorphata</taxon>
        <taxon>Carangaria</taxon>
        <taxon>Pleuronectiformes</taxon>
        <taxon>Pleuronectoidei</taxon>
        <taxon>Pleuronectidae</taxon>
        <taxon>Pleuronectes</taxon>
    </lineage>
</organism>
<evidence type="ECO:0000313" key="3">
    <source>
        <dbReference type="Proteomes" id="UP001153269"/>
    </source>
</evidence>
<feature type="compositionally biased region" description="Low complexity" evidence="1">
    <location>
        <begin position="33"/>
        <end position="47"/>
    </location>
</feature>
<evidence type="ECO:0000313" key="2">
    <source>
        <dbReference type="EMBL" id="CAB1444165.1"/>
    </source>
</evidence>
<comment type="caution">
    <text evidence="2">The sequence shown here is derived from an EMBL/GenBank/DDBJ whole genome shotgun (WGS) entry which is preliminary data.</text>
</comment>